<dbReference type="RefSeq" id="WP_037445072.1">
    <property type="nucleotide sequence ID" value="NZ_CP033227.1"/>
</dbReference>
<gene>
    <name evidence="1" type="ORF">EBF16_00590</name>
</gene>
<name>A0A3G2UN53_SPHYA</name>
<dbReference type="EMBL" id="CP033227">
    <property type="protein sequence ID" value="AYO75538.1"/>
    <property type="molecule type" value="Genomic_DNA"/>
</dbReference>
<reference evidence="1 2" key="1">
    <citation type="submission" date="2018-10" db="EMBL/GenBank/DDBJ databases">
        <title>Characterization and genome analysis of a novel bacterium Sphingobium yanoikuyae SJTF8 capable of degrading PAHs.</title>
        <authorList>
            <person name="Yin C."/>
            <person name="Xiong W."/>
            <person name="Liang R."/>
        </authorList>
    </citation>
    <scope>NUCLEOTIDE SEQUENCE [LARGE SCALE GENOMIC DNA]</scope>
    <source>
        <strain evidence="1 2">SJTF8</strain>
        <plasmid evidence="2">pf1</plasmid>
    </source>
</reference>
<dbReference type="Proteomes" id="UP000280708">
    <property type="component" value="Plasmid pF1"/>
</dbReference>
<evidence type="ECO:0000313" key="2">
    <source>
        <dbReference type="Proteomes" id="UP000280708"/>
    </source>
</evidence>
<geneLocation type="plasmid" evidence="2">
    <name>pf1</name>
</geneLocation>
<organism evidence="1 2">
    <name type="scientific">Sphingobium yanoikuyae</name>
    <name type="common">Sphingomonas yanoikuyae</name>
    <dbReference type="NCBI Taxonomy" id="13690"/>
    <lineage>
        <taxon>Bacteria</taxon>
        <taxon>Pseudomonadati</taxon>
        <taxon>Pseudomonadota</taxon>
        <taxon>Alphaproteobacteria</taxon>
        <taxon>Sphingomonadales</taxon>
        <taxon>Sphingomonadaceae</taxon>
        <taxon>Sphingobium</taxon>
    </lineage>
</organism>
<proteinExistence type="predicted"/>
<keyword evidence="1" id="KW-0614">Plasmid</keyword>
<protein>
    <submittedName>
        <fullName evidence="1">Uncharacterized protein</fullName>
    </submittedName>
</protein>
<sequence length="186" mass="20032">MSTMAIIRVGGDYADADFALLGRHLKLLDIEICRINAAIVSSRDPESDGLCDAGEYFIGHGFIAIQRYLTATRTGLGISLIDALKVPPILRGGLSLAAALNAAANYWKHMEEWIEALNGLDGGTLKGNALRTLQQIEAVTPWEDYTCANLLAVLLDGRALELSNLLPSIAEWRDNLINTPLVNSGG</sequence>
<evidence type="ECO:0000313" key="1">
    <source>
        <dbReference type="EMBL" id="AYO75538.1"/>
    </source>
</evidence>
<dbReference type="AlphaFoldDB" id="A0A3G2UN53"/>
<accession>A0A3G2UN53</accession>